<dbReference type="PANTHER" id="PTHR34351">
    <property type="entry name" value="SLR1927 PROTEIN-RELATED"/>
    <property type="match status" value="1"/>
</dbReference>
<evidence type="ECO:0000256" key="1">
    <source>
        <dbReference type="SAM" id="Phobius"/>
    </source>
</evidence>
<dbReference type="PANTHER" id="PTHR34351:SF1">
    <property type="entry name" value="SLR1927 PROTEIN"/>
    <property type="match status" value="1"/>
</dbReference>
<reference evidence="2 3" key="1">
    <citation type="journal article" date="2018" name="ISME J.">
        <title>Endosymbiont genomes yield clues of tubeworm success.</title>
        <authorList>
            <person name="Li Y."/>
            <person name="Liles M.R."/>
            <person name="Halanych K.M."/>
        </authorList>
    </citation>
    <scope>NUCLEOTIDE SEQUENCE [LARGE SCALE GENOMIC DNA]</scope>
    <source>
        <strain evidence="2">A1464</strain>
    </source>
</reference>
<dbReference type="EMBL" id="QFXC01000007">
    <property type="protein sequence ID" value="RDH84634.1"/>
    <property type="molecule type" value="Genomic_DNA"/>
</dbReference>
<gene>
    <name evidence="2" type="ORF">DIZ80_03965</name>
</gene>
<keyword evidence="1" id="KW-1133">Transmembrane helix</keyword>
<evidence type="ECO:0000313" key="3">
    <source>
        <dbReference type="Proteomes" id="UP000254266"/>
    </source>
</evidence>
<feature type="transmembrane region" description="Helical" evidence="1">
    <location>
        <begin position="69"/>
        <end position="88"/>
    </location>
</feature>
<protein>
    <submittedName>
        <fullName evidence="2">Uncharacterized protein</fullName>
    </submittedName>
</protein>
<comment type="caution">
    <text evidence="2">The sequence shown here is derived from an EMBL/GenBank/DDBJ whole genome shotgun (WGS) entry which is preliminary data.</text>
</comment>
<keyword evidence="3" id="KW-1185">Reference proteome</keyword>
<proteinExistence type="predicted"/>
<sequence length="328" mass="37212">MASSLPLIPQFFERFILKWAEKRQPLTHPQITINHRQLYILPTRHGITYLFILLLILFGSINYENSLGYMLTFLLVALGFLAMIYTHFNINQLVVKLGRAEPVFAGQDILFPVYISQVSNITRPNLKLLSETGQISTAHLIETTETECNLSLSTLHRGYISPGRIKLSSEYPLGLFHAWSWLNLQSQCLVYPAPDSHHHPFSFSEDDNQGLTISDKQGVDDFAGIRQYHAGDLPNHMAWKAIAKTGELQTKLFNHETSRKIWISWKNTSETLDIEQRLSILCRMIIDACENNTVYGVDIPGTSIAPSSGLQHKHQCLKALALFGHNEQ</sequence>
<organism evidence="2 3">
    <name type="scientific">endosymbiont of Galathealinum brachiosum</name>
    <dbReference type="NCBI Taxonomy" id="2200906"/>
    <lineage>
        <taxon>Bacteria</taxon>
        <taxon>Pseudomonadati</taxon>
        <taxon>Pseudomonadota</taxon>
        <taxon>Gammaproteobacteria</taxon>
        <taxon>sulfur-oxidizing symbionts</taxon>
    </lineage>
</organism>
<dbReference type="AlphaFoldDB" id="A0A370DJS7"/>
<keyword evidence="1" id="KW-0472">Membrane</keyword>
<feature type="transmembrane region" description="Helical" evidence="1">
    <location>
        <begin position="46"/>
        <end position="63"/>
    </location>
</feature>
<keyword evidence="1" id="KW-0812">Transmembrane</keyword>
<name>A0A370DJS7_9GAMM</name>
<dbReference type="Proteomes" id="UP000254266">
    <property type="component" value="Unassembled WGS sequence"/>
</dbReference>
<evidence type="ECO:0000313" key="2">
    <source>
        <dbReference type="EMBL" id="RDH84634.1"/>
    </source>
</evidence>
<accession>A0A370DJS7</accession>